<dbReference type="Gene3D" id="1.10.10.10">
    <property type="entry name" value="Winged helix-like DNA-binding domain superfamily/Winged helix DNA-binding domain"/>
    <property type="match status" value="1"/>
</dbReference>
<comment type="caution">
    <text evidence="5">The sequence shown here is derived from an EMBL/GenBank/DDBJ whole genome shotgun (WGS) entry which is preliminary data.</text>
</comment>
<feature type="domain" description="HTH asnC-type" evidence="4">
    <location>
        <begin position="6"/>
        <end position="68"/>
    </location>
</feature>
<dbReference type="Pfam" id="PF01037">
    <property type="entry name" value="AsnC_trans_reg"/>
    <property type="match status" value="1"/>
</dbReference>
<name>A0A918KDA4_9GAMM</name>
<dbReference type="Proteomes" id="UP000626148">
    <property type="component" value="Unassembled WGS sequence"/>
</dbReference>
<dbReference type="InterPro" id="IPR000485">
    <property type="entry name" value="AsnC-type_HTH_dom"/>
</dbReference>
<reference evidence="5" key="2">
    <citation type="submission" date="2020-09" db="EMBL/GenBank/DDBJ databases">
        <authorList>
            <person name="Sun Q."/>
            <person name="Kim S."/>
        </authorList>
    </citation>
    <scope>NUCLEOTIDE SEQUENCE</scope>
    <source>
        <strain evidence="5">KCTC 22169</strain>
    </source>
</reference>
<evidence type="ECO:0000256" key="2">
    <source>
        <dbReference type="ARBA" id="ARBA00023125"/>
    </source>
</evidence>
<keyword evidence="3" id="KW-0804">Transcription</keyword>
<dbReference type="InterPro" id="IPR019887">
    <property type="entry name" value="Tscrpt_reg_AsnC/Lrp_C"/>
</dbReference>
<keyword evidence="6" id="KW-1185">Reference proteome</keyword>
<proteinExistence type="predicted"/>
<dbReference type="Gene3D" id="3.30.70.920">
    <property type="match status" value="1"/>
</dbReference>
<dbReference type="CDD" id="cd00090">
    <property type="entry name" value="HTH_ARSR"/>
    <property type="match status" value="1"/>
</dbReference>
<dbReference type="GO" id="GO:0043200">
    <property type="term" value="P:response to amino acid"/>
    <property type="evidence" value="ECO:0007669"/>
    <property type="project" value="TreeGrafter"/>
</dbReference>
<accession>A0A918KDA4</accession>
<dbReference type="GO" id="GO:0043565">
    <property type="term" value="F:sequence-specific DNA binding"/>
    <property type="evidence" value="ECO:0007669"/>
    <property type="project" value="InterPro"/>
</dbReference>
<keyword evidence="2" id="KW-0238">DNA-binding</keyword>
<dbReference type="GO" id="GO:0005829">
    <property type="term" value="C:cytosol"/>
    <property type="evidence" value="ECO:0007669"/>
    <property type="project" value="TreeGrafter"/>
</dbReference>
<dbReference type="GO" id="GO:0006355">
    <property type="term" value="P:regulation of DNA-templated transcription"/>
    <property type="evidence" value="ECO:0007669"/>
    <property type="project" value="UniProtKB-ARBA"/>
</dbReference>
<dbReference type="EMBL" id="BMXR01000006">
    <property type="protein sequence ID" value="GGX57321.1"/>
    <property type="molecule type" value="Genomic_DNA"/>
</dbReference>
<dbReference type="AlphaFoldDB" id="A0A918KDA4"/>
<dbReference type="InterPro" id="IPR036388">
    <property type="entry name" value="WH-like_DNA-bd_sf"/>
</dbReference>
<dbReference type="SMART" id="SM00344">
    <property type="entry name" value="HTH_ASNC"/>
    <property type="match status" value="1"/>
</dbReference>
<dbReference type="SUPFAM" id="SSF46785">
    <property type="entry name" value="Winged helix' DNA-binding domain"/>
    <property type="match status" value="1"/>
</dbReference>
<evidence type="ECO:0000313" key="6">
    <source>
        <dbReference type="Proteomes" id="UP000626148"/>
    </source>
</evidence>
<keyword evidence="1" id="KW-0805">Transcription regulation</keyword>
<organism evidence="5 6">
    <name type="scientific">Saccharospirillum salsuginis</name>
    <dbReference type="NCBI Taxonomy" id="418750"/>
    <lineage>
        <taxon>Bacteria</taxon>
        <taxon>Pseudomonadati</taxon>
        <taxon>Pseudomonadota</taxon>
        <taxon>Gammaproteobacteria</taxon>
        <taxon>Oceanospirillales</taxon>
        <taxon>Saccharospirillaceae</taxon>
        <taxon>Saccharospirillum</taxon>
    </lineage>
</organism>
<evidence type="ECO:0000259" key="4">
    <source>
        <dbReference type="PROSITE" id="PS50956"/>
    </source>
</evidence>
<dbReference type="InterPro" id="IPR011008">
    <property type="entry name" value="Dimeric_a/b-barrel"/>
</dbReference>
<evidence type="ECO:0000313" key="5">
    <source>
        <dbReference type="EMBL" id="GGX57321.1"/>
    </source>
</evidence>
<dbReference type="SUPFAM" id="SSF54909">
    <property type="entry name" value="Dimeric alpha+beta barrel"/>
    <property type="match status" value="1"/>
</dbReference>
<evidence type="ECO:0000256" key="1">
    <source>
        <dbReference type="ARBA" id="ARBA00023015"/>
    </source>
</evidence>
<dbReference type="PRINTS" id="PR00033">
    <property type="entry name" value="HTHASNC"/>
</dbReference>
<dbReference type="PANTHER" id="PTHR30154">
    <property type="entry name" value="LEUCINE-RESPONSIVE REGULATORY PROTEIN"/>
    <property type="match status" value="1"/>
</dbReference>
<dbReference type="InterPro" id="IPR036390">
    <property type="entry name" value="WH_DNA-bd_sf"/>
</dbReference>
<dbReference type="PROSITE" id="PS50956">
    <property type="entry name" value="HTH_ASNC_2"/>
    <property type="match status" value="1"/>
</dbReference>
<dbReference type="InterPro" id="IPR019888">
    <property type="entry name" value="Tscrpt_reg_AsnC-like"/>
</dbReference>
<protein>
    <submittedName>
        <fullName evidence="5">AsnC family transcriptional regulator</fullName>
    </submittedName>
</protein>
<evidence type="ECO:0000256" key="3">
    <source>
        <dbReference type="ARBA" id="ARBA00023163"/>
    </source>
</evidence>
<reference evidence="5" key="1">
    <citation type="journal article" date="2014" name="Int. J. Syst. Evol. Microbiol.">
        <title>Complete genome sequence of Corynebacterium casei LMG S-19264T (=DSM 44701T), isolated from a smear-ripened cheese.</title>
        <authorList>
            <consortium name="US DOE Joint Genome Institute (JGI-PGF)"/>
            <person name="Walter F."/>
            <person name="Albersmeier A."/>
            <person name="Kalinowski J."/>
            <person name="Ruckert C."/>
        </authorList>
    </citation>
    <scope>NUCLEOTIDE SEQUENCE</scope>
    <source>
        <strain evidence="5">KCTC 22169</strain>
    </source>
</reference>
<dbReference type="RefSeq" id="WP_189609318.1">
    <property type="nucleotide sequence ID" value="NZ_BMXR01000006.1"/>
</dbReference>
<dbReference type="Pfam" id="PF13412">
    <property type="entry name" value="HTH_24"/>
    <property type="match status" value="1"/>
</dbReference>
<gene>
    <name evidence="5" type="ORF">GCM10007392_26100</name>
</gene>
<dbReference type="PANTHER" id="PTHR30154:SF34">
    <property type="entry name" value="TRANSCRIPTIONAL REGULATOR AZLB"/>
    <property type="match status" value="1"/>
</dbReference>
<sequence>MKKIALDGIDVRILSAVQRHGQVSKARLSELVNLSPTPCWQRLTRLKNAGYITGYRGEIAVDKMLDLSKVIVVVALKAHSRATFERFEQCIQGIDEIVECSATGGGADYVMKVVTNSLHDFQDFIDDMLDKDLGIERYYIYVVTREIKSAPVNLPKLLDRKRQSGY</sequence>
<dbReference type="InterPro" id="IPR011991">
    <property type="entry name" value="ArsR-like_HTH"/>
</dbReference>